<keyword evidence="1" id="KW-0175">Coiled coil</keyword>
<name>A0AAV2ZJL7_PYXAD</name>
<dbReference type="SUPFAM" id="SSF58113">
    <property type="entry name" value="Apolipoprotein A-I"/>
    <property type="match status" value="1"/>
</dbReference>
<dbReference type="Gene3D" id="6.10.140.380">
    <property type="match status" value="1"/>
</dbReference>
<reference evidence="3" key="1">
    <citation type="thesis" date="2020" institute="ProQuest LLC" country="789 East Eisenhower Parkway, Ann Arbor, MI, USA">
        <title>Comparative Genomics and Chromosome Evolution.</title>
        <authorList>
            <person name="Mudd A.B."/>
        </authorList>
    </citation>
    <scope>NUCLEOTIDE SEQUENCE</scope>
    <source>
        <strain evidence="3">1538</strain>
        <tissue evidence="3">Blood</tissue>
    </source>
</reference>
<dbReference type="AlphaFoldDB" id="A0AAV2ZJL7"/>
<feature type="signal peptide" evidence="2">
    <location>
        <begin position="1"/>
        <end position="17"/>
    </location>
</feature>
<dbReference type="Proteomes" id="UP001181693">
    <property type="component" value="Unassembled WGS sequence"/>
</dbReference>
<evidence type="ECO:0000313" key="4">
    <source>
        <dbReference type="Proteomes" id="UP001181693"/>
    </source>
</evidence>
<evidence type="ECO:0008006" key="5">
    <source>
        <dbReference type="Google" id="ProtNLM"/>
    </source>
</evidence>
<dbReference type="PANTHER" id="PTHR18976">
    <property type="entry name" value="APOLIPOPROTEIN"/>
    <property type="match status" value="1"/>
</dbReference>
<dbReference type="PANTHER" id="PTHR18976:SF34">
    <property type="entry name" value="LIPID-BINDING PROTEIN"/>
    <property type="match status" value="1"/>
</dbReference>
<comment type="caution">
    <text evidence="3">The sequence shown here is derived from an EMBL/GenBank/DDBJ whole genome shotgun (WGS) entry which is preliminary data.</text>
</comment>
<evidence type="ECO:0000256" key="2">
    <source>
        <dbReference type="SAM" id="SignalP"/>
    </source>
</evidence>
<feature type="chain" id="PRO_5043483705" description="Apolipoprotein A-I" evidence="2">
    <location>
        <begin position="18"/>
        <end position="252"/>
    </location>
</feature>
<evidence type="ECO:0000256" key="1">
    <source>
        <dbReference type="SAM" id="Coils"/>
    </source>
</evidence>
<accession>A0AAV2ZJL7</accession>
<proteinExistence type="predicted"/>
<organism evidence="3 4">
    <name type="scientific">Pyxicephalus adspersus</name>
    <name type="common">African bullfrog</name>
    <dbReference type="NCBI Taxonomy" id="30357"/>
    <lineage>
        <taxon>Eukaryota</taxon>
        <taxon>Metazoa</taxon>
        <taxon>Chordata</taxon>
        <taxon>Craniata</taxon>
        <taxon>Vertebrata</taxon>
        <taxon>Euteleostomi</taxon>
        <taxon>Amphibia</taxon>
        <taxon>Batrachia</taxon>
        <taxon>Anura</taxon>
        <taxon>Neobatrachia</taxon>
        <taxon>Ranoidea</taxon>
        <taxon>Pyxicephalidae</taxon>
        <taxon>Pyxicephalinae</taxon>
        <taxon>Pyxicephalus</taxon>
    </lineage>
</organism>
<keyword evidence="2" id="KW-0732">Signal</keyword>
<dbReference type="Gene3D" id="1.20.120.20">
    <property type="entry name" value="Apolipoprotein"/>
    <property type="match status" value="1"/>
</dbReference>
<gene>
    <name evidence="3" type="ORF">GDO54_003640</name>
</gene>
<keyword evidence="4" id="KW-1185">Reference proteome</keyword>
<feature type="coiled-coil region" evidence="1">
    <location>
        <begin position="58"/>
        <end position="85"/>
    </location>
</feature>
<sequence>MKVLLLALALLFTGAHGKYFWQKDKPHEDHKLWKVMENAIAIATDTIKHLEYSEIAERFNLNEKLEAAKENANQIEKVMEEYFEEVKKSYHEKLHKDFPVFSEKVYPLLTEFDDHFEELIKKSLKDLWPATTDFFSGLGDEVKKFWHGFSEIAEKSRDKLRAQVDDVRIKIEPYASDVKAEYEKYKESLKHNWEDKAKNVKEELEKDLEEFKEKIKPYLEEFKKELIPHAEELQKKIDNLIKEIHEYIAGAN</sequence>
<feature type="coiled-coil region" evidence="1">
    <location>
        <begin position="190"/>
        <end position="250"/>
    </location>
</feature>
<dbReference type="EMBL" id="DYDO01000011">
    <property type="protein sequence ID" value="DBA16226.1"/>
    <property type="molecule type" value="Genomic_DNA"/>
</dbReference>
<evidence type="ECO:0000313" key="3">
    <source>
        <dbReference type="EMBL" id="DBA16226.1"/>
    </source>
</evidence>
<dbReference type="InterPro" id="IPR050163">
    <property type="entry name" value="Apolipoprotein_A1/A4/E"/>
</dbReference>
<protein>
    <recommendedName>
        <fullName evidence="5">Apolipoprotein A-I</fullName>
    </recommendedName>
</protein>